<reference evidence="8 9" key="1">
    <citation type="submission" date="2014-04" db="EMBL/GenBank/DDBJ databases">
        <authorList>
            <consortium name="DOE Joint Genome Institute"/>
            <person name="Kuo A."/>
            <person name="Kohler A."/>
            <person name="Costa M.D."/>
            <person name="Nagy L.G."/>
            <person name="Floudas D."/>
            <person name="Copeland A."/>
            <person name="Barry K.W."/>
            <person name="Cichocki N."/>
            <person name="Veneault-Fourrey C."/>
            <person name="LaButti K."/>
            <person name="Lindquist E.A."/>
            <person name="Lipzen A."/>
            <person name="Lundell T."/>
            <person name="Morin E."/>
            <person name="Murat C."/>
            <person name="Sun H."/>
            <person name="Tunlid A."/>
            <person name="Henrissat B."/>
            <person name="Grigoriev I.V."/>
            <person name="Hibbett D.S."/>
            <person name="Martin F."/>
            <person name="Nordberg H.P."/>
            <person name="Cantor M.N."/>
            <person name="Hua S.X."/>
        </authorList>
    </citation>
    <scope>NUCLEOTIDE SEQUENCE [LARGE SCALE GENOMIC DNA]</scope>
    <source>
        <strain evidence="8 9">Marx 270</strain>
    </source>
</reference>
<dbReference type="Pfam" id="PF18044">
    <property type="entry name" value="zf-CCCH_4"/>
    <property type="match status" value="1"/>
</dbReference>
<organism evidence="8 9">
    <name type="scientific">Pisolithus tinctorius Marx 270</name>
    <dbReference type="NCBI Taxonomy" id="870435"/>
    <lineage>
        <taxon>Eukaryota</taxon>
        <taxon>Fungi</taxon>
        <taxon>Dikarya</taxon>
        <taxon>Basidiomycota</taxon>
        <taxon>Agaricomycotina</taxon>
        <taxon>Agaricomycetes</taxon>
        <taxon>Agaricomycetidae</taxon>
        <taxon>Boletales</taxon>
        <taxon>Sclerodermatineae</taxon>
        <taxon>Pisolithaceae</taxon>
        <taxon>Pisolithus</taxon>
    </lineage>
</organism>
<evidence type="ECO:0000313" key="9">
    <source>
        <dbReference type="Proteomes" id="UP000054217"/>
    </source>
</evidence>
<evidence type="ECO:0000256" key="2">
    <source>
        <dbReference type="ARBA" id="ARBA00022737"/>
    </source>
</evidence>
<evidence type="ECO:0000256" key="3">
    <source>
        <dbReference type="ARBA" id="ARBA00022771"/>
    </source>
</evidence>
<dbReference type="PANTHER" id="PTHR12547">
    <property type="entry name" value="CCCH ZINC FINGER/TIS11-RELATED"/>
    <property type="match status" value="1"/>
</dbReference>
<dbReference type="Proteomes" id="UP000054217">
    <property type="component" value="Unassembled WGS sequence"/>
</dbReference>
<dbReference type="InParanoid" id="A0A0C3JYX2"/>
<sequence length="373" mass="41537">MEIPFRHRKFRTKLCRNFVIGKCEYGERCTFIHPPVALSPPQSWSFFTAQSYPTWNASPPQPELMYPTQASPLGPLQSFAAHPQELSPFGDEPSPTSLLLSTPGTVNLGYTASPPSWQTGKKKYPCRHFSRTGGWCPVGNRCKFIHDYSLVKSGNDRSSVMPHNPDAYYEDGRTISGGVRMAIPPALHHYSQMSRDNQEPWYTSTDTEESWREQTTASGLYWPVPHYVPYLPPINTTHPPLAPGTGSAQYPSTANAHQLPAGTYEIDGTTYFPIAIAQPFCYNREAPPPGYYQPRTNFPGFPSGAPPSAYRPPEDHDPVNQIGSDPAPTQEPQVAKESTIDESEFPYRPPKHQQIGHVRRISVIVKKVNGPSG</sequence>
<feature type="domain" description="C3H1-type" evidence="7">
    <location>
        <begin position="9"/>
        <end position="36"/>
    </location>
</feature>
<protein>
    <recommendedName>
        <fullName evidence="7">C3H1-type domain-containing protein</fullName>
    </recommendedName>
</protein>
<dbReference type="Pfam" id="PF00642">
    <property type="entry name" value="zf-CCCH"/>
    <property type="match status" value="1"/>
</dbReference>
<dbReference type="PANTHER" id="PTHR12547:SF18">
    <property type="entry name" value="PROTEIN TIS11"/>
    <property type="match status" value="1"/>
</dbReference>
<keyword evidence="1 5" id="KW-0479">Metal-binding</keyword>
<keyword evidence="2" id="KW-0677">Repeat</keyword>
<dbReference type="SMART" id="SM00356">
    <property type="entry name" value="ZnF_C3H1"/>
    <property type="match status" value="2"/>
</dbReference>
<keyword evidence="4 5" id="KW-0862">Zinc</keyword>
<dbReference type="Gene3D" id="6.10.250.3220">
    <property type="match status" value="1"/>
</dbReference>
<dbReference type="GO" id="GO:0003729">
    <property type="term" value="F:mRNA binding"/>
    <property type="evidence" value="ECO:0007669"/>
    <property type="project" value="InterPro"/>
</dbReference>
<dbReference type="SUPFAM" id="SSF90229">
    <property type="entry name" value="CCCH zinc finger"/>
    <property type="match status" value="2"/>
</dbReference>
<accession>A0A0C3JYX2</accession>
<dbReference type="Gene3D" id="4.10.1000.10">
    <property type="entry name" value="Zinc finger, CCCH-type"/>
    <property type="match status" value="1"/>
</dbReference>
<dbReference type="GO" id="GO:0008270">
    <property type="term" value="F:zinc ion binding"/>
    <property type="evidence" value="ECO:0007669"/>
    <property type="project" value="UniProtKB-KW"/>
</dbReference>
<keyword evidence="9" id="KW-1185">Reference proteome</keyword>
<evidence type="ECO:0000256" key="1">
    <source>
        <dbReference type="ARBA" id="ARBA00022723"/>
    </source>
</evidence>
<feature type="zinc finger region" description="C3H1-type" evidence="5">
    <location>
        <begin position="9"/>
        <end position="36"/>
    </location>
</feature>
<evidence type="ECO:0000256" key="4">
    <source>
        <dbReference type="ARBA" id="ARBA00022833"/>
    </source>
</evidence>
<dbReference type="InterPro" id="IPR000571">
    <property type="entry name" value="Znf_CCCH"/>
</dbReference>
<keyword evidence="3 5" id="KW-0863">Zinc-finger</keyword>
<dbReference type="EMBL" id="KN831981">
    <property type="protein sequence ID" value="KIO02597.1"/>
    <property type="molecule type" value="Genomic_DNA"/>
</dbReference>
<evidence type="ECO:0000256" key="6">
    <source>
        <dbReference type="SAM" id="MobiDB-lite"/>
    </source>
</evidence>
<dbReference type="InterPro" id="IPR036855">
    <property type="entry name" value="Znf_CCCH_sf"/>
</dbReference>
<reference evidence="9" key="2">
    <citation type="submission" date="2015-01" db="EMBL/GenBank/DDBJ databases">
        <title>Evolutionary Origins and Diversification of the Mycorrhizal Mutualists.</title>
        <authorList>
            <consortium name="DOE Joint Genome Institute"/>
            <consortium name="Mycorrhizal Genomics Consortium"/>
            <person name="Kohler A."/>
            <person name="Kuo A."/>
            <person name="Nagy L.G."/>
            <person name="Floudas D."/>
            <person name="Copeland A."/>
            <person name="Barry K.W."/>
            <person name="Cichocki N."/>
            <person name="Veneault-Fourrey C."/>
            <person name="LaButti K."/>
            <person name="Lindquist E.A."/>
            <person name="Lipzen A."/>
            <person name="Lundell T."/>
            <person name="Morin E."/>
            <person name="Murat C."/>
            <person name="Riley R."/>
            <person name="Ohm R."/>
            <person name="Sun H."/>
            <person name="Tunlid A."/>
            <person name="Henrissat B."/>
            <person name="Grigoriev I.V."/>
            <person name="Hibbett D.S."/>
            <person name="Martin F."/>
        </authorList>
    </citation>
    <scope>NUCLEOTIDE SEQUENCE [LARGE SCALE GENOMIC DNA]</scope>
    <source>
        <strain evidence="9">Marx 270</strain>
    </source>
</reference>
<dbReference type="PROSITE" id="PS50103">
    <property type="entry name" value="ZF_C3H1"/>
    <property type="match status" value="2"/>
</dbReference>
<evidence type="ECO:0000259" key="7">
    <source>
        <dbReference type="PROSITE" id="PS50103"/>
    </source>
</evidence>
<name>A0A0C3JYX2_PISTI</name>
<dbReference type="AlphaFoldDB" id="A0A0C3JYX2"/>
<feature type="region of interest" description="Disordered" evidence="6">
    <location>
        <begin position="292"/>
        <end position="356"/>
    </location>
</feature>
<proteinExistence type="predicted"/>
<dbReference type="STRING" id="870435.A0A0C3JYX2"/>
<dbReference type="HOGENOM" id="CLU_594463_0_0_1"/>
<feature type="domain" description="C3H1-type" evidence="7">
    <location>
        <begin position="120"/>
        <end position="149"/>
    </location>
</feature>
<dbReference type="OrthoDB" id="410307at2759"/>
<feature type="zinc finger region" description="C3H1-type" evidence="5">
    <location>
        <begin position="120"/>
        <end position="149"/>
    </location>
</feature>
<dbReference type="InterPro" id="IPR041367">
    <property type="entry name" value="Znf-CCCH_4"/>
</dbReference>
<gene>
    <name evidence="8" type="ORF">M404DRAFT_653383</name>
</gene>
<evidence type="ECO:0000256" key="5">
    <source>
        <dbReference type="PROSITE-ProRule" id="PRU00723"/>
    </source>
</evidence>
<evidence type="ECO:0000313" key="8">
    <source>
        <dbReference type="EMBL" id="KIO02597.1"/>
    </source>
</evidence>
<dbReference type="InterPro" id="IPR045877">
    <property type="entry name" value="ZFP36-like"/>
</dbReference>